<comment type="caution">
    <text evidence="1">The sequence shown here is derived from an EMBL/GenBank/DDBJ whole genome shotgun (WGS) entry which is preliminary data.</text>
</comment>
<evidence type="ECO:0000313" key="1">
    <source>
        <dbReference type="EMBL" id="KAK8194413.1"/>
    </source>
</evidence>
<dbReference type="Proteomes" id="UP001320706">
    <property type="component" value="Unassembled WGS sequence"/>
</dbReference>
<dbReference type="EMBL" id="JAMKPW020000043">
    <property type="protein sequence ID" value="KAK8194413.1"/>
    <property type="molecule type" value="Genomic_DNA"/>
</dbReference>
<organism evidence="1 2">
    <name type="scientific">Zalaria obscura</name>
    <dbReference type="NCBI Taxonomy" id="2024903"/>
    <lineage>
        <taxon>Eukaryota</taxon>
        <taxon>Fungi</taxon>
        <taxon>Dikarya</taxon>
        <taxon>Ascomycota</taxon>
        <taxon>Pezizomycotina</taxon>
        <taxon>Dothideomycetes</taxon>
        <taxon>Dothideomycetidae</taxon>
        <taxon>Dothideales</taxon>
        <taxon>Zalariaceae</taxon>
        <taxon>Zalaria</taxon>
    </lineage>
</organism>
<name>A0ACC3S3X6_9PEZI</name>
<gene>
    <name evidence="1" type="ORF">M8818_007604</name>
</gene>
<keyword evidence="2" id="KW-1185">Reference proteome</keyword>
<proteinExistence type="predicted"/>
<accession>A0ACC3S3X6</accession>
<sequence length="263" mass="28325">MHIKDRTFIITGGSSGLGLATARELHSHGGYIAILDMNTDAGEEVVKELGSDRSRFFEVDVTDTDSIANALKGTSAWVKKTGRQIGGVVSAAGVGNPGKIIDRHNEPLSLSSIDFVLNINLRGTLDFVRQALPYMTQVQPDGADGERGVVILVSSSAAYDGQPGQVSYAASKGAVRSMTLPLARDLAPYGIRVVTIAPSLFESRMTAMMSDKVRKSLERVMEFPKRAGRGEEFAQLARQSVENIMLNGVTIRLDGAMRMPSRL</sequence>
<evidence type="ECO:0000313" key="2">
    <source>
        <dbReference type="Proteomes" id="UP001320706"/>
    </source>
</evidence>
<protein>
    <submittedName>
        <fullName evidence="1">Uncharacterized protein</fullName>
    </submittedName>
</protein>
<reference evidence="1" key="1">
    <citation type="submission" date="2024-02" db="EMBL/GenBank/DDBJ databases">
        <title>Metagenome Assembled Genome of Zalaria obscura JY119.</title>
        <authorList>
            <person name="Vighnesh L."/>
            <person name="Jagadeeshwari U."/>
            <person name="Venkata Ramana C."/>
            <person name="Sasikala C."/>
        </authorList>
    </citation>
    <scope>NUCLEOTIDE SEQUENCE</scope>
    <source>
        <strain evidence="1">JY119</strain>
    </source>
</reference>